<feature type="domain" description="Rhamnogalacturonase A/B/Epimerase-like pectate lyase" evidence="1">
    <location>
        <begin position="43"/>
        <end position="189"/>
    </location>
</feature>
<dbReference type="InterPro" id="IPR012334">
    <property type="entry name" value="Pectin_lyas_fold"/>
</dbReference>
<dbReference type="Proteomes" id="UP001595699">
    <property type="component" value="Unassembled WGS sequence"/>
</dbReference>
<dbReference type="SUPFAM" id="SSF51126">
    <property type="entry name" value="Pectin lyase-like"/>
    <property type="match status" value="1"/>
</dbReference>
<gene>
    <name evidence="2" type="ORF">ACFOUW_14220</name>
</gene>
<evidence type="ECO:0000313" key="3">
    <source>
        <dbReference type="Proteomes" id="UP001595699"/>
    </source>
</evidence>
<dbReference type="PROSITE" id="PS51318">
    <property type="entry name" value="TAT"/>
    <property type="match status" value="1"/>
</dbReference>
<reference evidence="3" key="1">
    <citation type="journal article" date="2019" name="Int. J. Syst. Evol. Microbiol.">
        <title>The Global Catalogue of Microorganisms (GCM) 10K type strain sequencing project: providing services to taxonomists for standard genome sequencing and annotation.</title>
        <authorList>
            <consortium name="The Broad Institute Genomics Platform"/>
            <consortium name="The Broad Institute Genome Sequencing Center for Infectious Disease"/>
            <person name="Wu L."/>
            <person name="Ma J."/>
        </authorList>
    </citation>
    <scope>NUCLEOTIDE SEQUENCE [LARGE SCALE GENOMIC DNA]</scope>
    <source>
        <strain evidence="3">CGMCC 4.7241</strain>
    </source>
</reference>
<dbReference type="GO" id="GO:0016787">
    <property type="term" value="F:hydrolase activity"/>
    <property type="evidence" value="ECO:0007669"/>
    <property type="project" value="UniProtKB-KW"/>
</dbReference>
<dbReference type="InterPro" id="IPR024535">
    <property type="entry name" value="RHGA/B-epi-like_pectate_lyase"/>
</dbReference>
<name>A0ABV7YD46_9ACTN</name>
<dbReference type="InterPro" id="IPR011050">
    <property type="entry name" value="Pectin_lyase_fold/virulence"/>
</dbReference>
<proteinExistence type="predicted"/>
<protein>
    <submittedName>
        <fullName evidence="2">Glycosyl hydrolase family 28-related protein</fullName>
    </submittedName>
</protein>
<accession>A0ABV7YD46</accession>
<dbReference type="InterPro" id="IPR006311">
    <property type="entry name" value="TAT_signal"/>
</dbReference>
<evidence type="ECO:0000313" key="2">
    <source>
        <dbReference type="EMBL" id="MFC3761994.1"/>
    </source>
</evidence>
<evidence type="ECO:0000259" key="1">
    <source>
        <dbReference type="Pfam" id="PF12708"/>
    </source>
</evidence>
<keyword evidence="2" id="KW-0378">Hydrolase</keyword>
<dbReference type="Gene3D" id="2.160.20.10">
    <property type="entry name" value="Single-stranded right-handed beta-helix, Pectin lyase-like"/>
    <property type="match status" value="1"/>
</dbReference>
<dbReference type="RefSeq" id="WP_205120542.1">
    <property type="nucleotide sequence ID" value="NZ_JAFBCM010000001.1"/>
</dbReference>
<dbReference type="EMBL" id="JBHRZH010000012">
    <property type="protein sequence ID" value="MFC3761994.1"/>
    <property type="molecule type" value="Genomic_DNA"/>
</dbReference>
<organism evidence="2 3">
    <name type="scientific">Tenggerimyces flavus</name>
    <dbReference type="NCBI Taxonomy" id="1708749"/>
    <lineage>
        <taxon>Bacteria</taxon>
        <taxon>Bacillati</taxon>
        <taxon>Actinomycetota</taxon>
        <taxon>Actinomycetes</taxon>
        <taxon>Propionibacteriales</taxon>
        <taxon>Nocardioidaceae</taxon>
        <taxon>Tenggerimyces</taxon>
    </lineage>
</organism>
<keyword evidence="3" id="KW-1185">Reference proteome</keyword>
<dbReference type="Pfam" id="PF12708">
    <property type="entry name" value="Pect-lyase_RHGA_epim"/>
    <property type="match status" value="1"/>
</dbReference>
<sequence length="388" mass="40612">MSLSRRGLLATLTGGSLVAAGAQLAGAKAQPRAARAGVTGLDVSSYGAVGDGVTDDTAAIQAALDDASAGTYPRRVSLPAGVYLTTATLVGSSSIELAGEGPERTVIIPPTATTGVRLGSLTQSQPHGLVVRDFTFRGDAASTAYPLLDVQQYGRKWVVERVHFDNNFGDRPGIRVWSSWVGTIRDCNFWRLGVEGVASNRAAIIVKPQALPNGNGPINNLVIDGCAFERVQTGIDLHDPTEYGQSTAIYSVEIRNPRFKNTATDGHVANSVGIRSNSNNVFNVVVTSPFFEDFAVGIKARGWGWVIDAPFGQSADKIIHLVSGGGHSIRGLIMQGAENNEIATGVHCGAGIAGVCRLDQWKSVGAAGYLTTAPWVDDTDGKLVAVAA</sequence>
<comment type="caution">
    <text evidence="2">The sequence shown here is derived from an EMBL/GenBank/DDBJ whole genome shotgun (WGS) entry which is preliminary data.</text>
</comment>